<dbReference type="KEGG" id="cinf:CINF_1650"/>
<dbReference type="AlphaFoldDB" id="A0A7H9CJ27"/>
<proteinExistence type="predicted"/>
<sequence length="71" mass="8512">MRQSEIEETLTSISVDELLSEIDKTDRSLNIHELLELAKSLLERNSKHKIFTNNDVDFKYIYDNDIFLRFY</sequence>
<name>A0A7H9CJ27_9BACT</name>
<accession>A0A7H9CJ27</accession>
<evidence type="ECO:0000313" key="1">
    <source>
        <dbReference type="EMBL" id="QLI06123.1"/>
    </source>
</evidence>
<reference evidence="1 2" key="1">
    <citation type="submission" date="2020-02" db="EMBL/GenBank/DDBJ databases">
        <title>Complete genome sequence of the novel Campylobacter species Candidatus Campylobacter infans.</title>
        <authorList>
            <person name="Duim B."/>
            <person name="Zomer A."/>
            <person name="van der Graaf L."/>
            <person name="Wagenaar J."/>
        </authorList>
    </citation>
    <scope>NUCLEOTIDE SEQUENCE [LARGE SCALE GENOMIC DNA]</scope>
    <source>
        <strain evidence="1 2">19S00001</strain>
    </source>
</reference>
<organism evidence="1 2">
    <name type="scientific">Candidatus Campylobacter infans</name>
    <dbReference type="NCBI Taxonomy" id="2561898"/>
    <lineage>
        <taxon>Bacteria</taxon>
        <taxon>Pseudomonadati</taxon>
        <taxon>Campylobacterota</taxon>
        <taxon>Epsilonproteobacteria</taxon>
        <taxon>Campylobacterales</taxon>
        <taxon>Campylobacteraceae</taxon>
        <taxon>Campylobacter</taxon>
    </lineage>
</organism>
<evidence type="ECO:0000313" key="2">
    <source>
        <dbReference type="Proteomes" id="UP000509414"/>
    </source>
</evidence>
<dbReference type="RefSeq" id="WP_179975201.1">
    <property type="nucleotide sequence ID" value="NZ_CP049075.1"/>
</dbReference>
<gene>
    <name evidence="1" type="ORF">CINF_1650</name>
</gene>
<dbReference type="EMBL" id="CP049075">
    <property type="protein sequence ID" value="QLI06123.1"/>
    <property type="molecule type" value="Genomic_DNA"/>
</dbReference>
<keyword evidence="2" id="KW-1185">Reference proteome</keyword>
<protein>
    <submittedName>
        <fullName evidence="1">Uncharacterized protein</fullName>
    </submittedName>
</protein>
<dbReference type="Proteomes" id="UP000509414">
    <property type="component" value="Chromosome"/>
</dbReference>